<dbReference type="OrthoDB" id="213488at2157"/>
<protein>
    <submittedName>
        <fullName evidence="2">Stress response protein-like protein</fullName>
    </submittedName>
</protein>
<accession>M0I817</accession>
<sequence length="122" mass="12807">MKVLLGIGGSDDSIRALEKTVERTADAGDDLTIAVVDNPAVERSREDIETTVGDVLGDHGVDATVLRLDGDPGSALVDLAENEGFEQLVLGGGQRSPMGKIQIGNIAEFVLLNSHVTVTLVR</sequence>
<gene>
    <name evidence="2" type="ORF">C440_12604</name>
</gene>
<comment type="caution">
    <text evidence="2">The sequence shown here is derived from an EMBL/GenBank/DDBJ whole genome shotgun (WGS) entry which is preliminary data.</text>
</comment>
<name>M0I817_9EURY</name>
<dbReference type="Pfam" id="PF00582">
    <property type="entry name" value="Usp"/>
    <property type="match status" value="1"/>
</dbReference>
<organism evidence="2 3">
    <name type="scientific">Haloferax mucosum ATCC BAA-1512</name>
    <dbReference type="NCBI Taxonomy" id="662479"/>
    <lineage>
        <taxon>Archaea</taxon>
        <taxon>Methanobacteriati</taxon>
        <taxon>Methanobacteriota</taxon>
        <taxon>Stenosarchaea group</taxon>
        <taxon>Halobacteria</taxon>
        <taxon>Halobacteriales</taxon>
        <taxon>Haloferacaceae</taxon>
        <taxon>Haloferax</taxon>
    </lineage>
</organism>
<reference evidence="2 3" key="1">
    <citation type="journal article" date="2014" name="PLoS Genet.">
        <title>Phylogenetically driven sequencing of extremely halophilic archaea reveals strategies for static and dynamic osmo-response.</title>
        <authorList>
            <person name="Becker E.A."/>
            <person name="Seitzer P.M."/>
            <person name="Tritt A."/>
            <person name="Larsen D."/>
            <person name="Krusor M."/>
            <person name="Yao A.I."/>
            <person name="Wu D."/>
            <person name="Madern D."/>
            <person name="Eisen J.A."/>
            <person name="Darling A.E."/>
            <person name="Facciotti M.T."/>
        </authorList>
    </citation>
    <scope>NUCLEOTIDE SEQUENCE [LARGE SCALE GENOMIC DNA]</scope>
    <source>
        <strain evidence="2 3">ATCC BAA-1512</strain>
    </source>
</reference>
<dbReference type="InterPro" id="IPR006016">
    <property type="entry name" value="UspA"/>
</dbReference>
<evidence type="ECO:0000259" key="1">
    <source>
        <dbReference type="Pfam" id="PF00582"/>
    </source>
</evidence>
<dbReference type="PATRIC" id="fig|662479.7.peg.2552"/>
<dbReference type="STRING" id="662479.C440_12604"/>
<dbReference type="EMBL" id="AOLN01000017">
    <property type="protein sequence ID" value="ELZ92960.1"/>
    <property type="molecule type" value="Genomic_DNA"/>
</dbReference>
<feature type="domain" description="UspA" evidence="1">
    <location>
        <begin position="2"/>
        <end position="122"/>
    </location>
</feature>
<evidence type="ECO:0000313" key="3">
    <source>
        <dbReference type="Proteomes" id="UP000011550"/>
    </source>
</evidence>
<dbReference type="Proteomes" id="UP000011550">
    <property type="component" value="Unassembled WGS sequence"/>
</dbReference>
<dbReference type="RefSeq" id="WP_008320847.1">
    <property type="nucleotide sequence ID" value="NZ_AOLN01000017.1"/>
</dbReference>
<evidence type="ECO:0000313" key="2">
    <source>
        <dbReference type="EMBL" id="ELZ92960.1"/>
    </source>
</evidence>
<dbReference type="InterPro" id="IPR014729">
    <property type="entry name" value="Rossmann-like_a/b/a_fold"/>
</dbReference>
<proteinExistence type="predicted"/>
<dbReference type="Gene3D" id="3.40.50.620">
    <property type="entry name" value="HUPs"/>
    <property type="match status" value="1"/>
</dbReference>
<dbReference type="AlphaFoldDB" id="M0I817"/>
<dbReference type="SUPFAM" id="SSF52402">
    <property type="entry name" value="Adenine nucleotide alpha hydrolases-like"/>
    <property type="match status" value="1"/>
</dbReference>
<keyword evidence="3" id="KW-1185">Reference proteome</keyword>